<sequence length="351" mass="41730">MSNQSSDPFSHKEWADLLEEKDPNRLQDAYYNLLGRYSSMKQILLKLLRKREDPQVIIWFDNIRNQIHIQLKDIGQRIGKSESEVFADILGESRDLREYDLPEFTLIQRDALNDTRLDEALRATVNVEPWKITPEERKIQDIPVKRVVDDLEKGEMGIVFAKRIAAAVRPPDQRDLLTTRGNLVSMDTRGMLEQIRRAVRLANDLNLKLLFHESFAHEYVEDVYAIVVTNKSIDRIASVIRENREQYGIREQDMNREQVEQDWNEYQKKIQQWLAASGRNSEIMKILYDHSWRRIHDPSYRETDRSVWKSIENMRQNSEQKRKKEDEKDEDEWAEWGKRGSDDRGGRKKFR</sequence>
<feature type="region of interest" description="Disordered" evidence="1">
    <location>
        <begin position="311"/>
        <end position="351"/>
    </location>
</feature>
<evidence type="ECO:0000313" key="2">
    <source>
        <dbReference type="EMBL" id="OGH74082.1"/>
    </source>
</evidence>
<proteinExistence type="predicted"/>
<gene>
    <name evidence="2" type="ORF">A3C90_02230</name>
</gene>
<evidence type="ECO:0000313" key="3">
    <source>
        <dbReference type="Proteomes" id="UP000177457"/>
    </source>
</evidence>
<evidence type="ECO:0000256" key="1">
    <source>
        <dbReference type="SAM" id="MobiDB-lite"/>
    </source>
</evidence>
<reference evidence="2 3" key="1">
    <citation type="journal article" date="2016" name="Nat. Commun.">
        <title>Thousands of microbial genomes shed light on interconnected biogeochemical processes in an aquifer system.</title>
        <authorList>
            <person name="Anantharaman K."/>
            <person name="Brown C.T."/>
            <person name="Hug L.A."/>
            <person name="Sharon I."/>
            <person name="Castelle C.J."/>
            <person name="Probst A.J."/>
            <person name="Thomas B.C."/>
            <person name="Singh A."/>
            <person name="Wilkins M.J."/>
            <person name="Karaoz U."/>
            <person name="Brodie E.L."/>
            <person name="Williams K.H."/>
            <person name="Hubbard S.S."/>
            <person name="Banfield J.F."/>
        </authorList>
    </citation>
    <scope>NUCLEOTIDE SEQUENCE [LARGE SCALE GENOMIC DNA]</scope>
</reference>
<dbReference type="Proteomes" id="UP000177457">
    <property type="component" value="Unassembled WGS sequence"/>
</dbReference>
<dbReference type="STRING" id="1798683.A3C90_02230"/>
<feature type="compositionally biased region" description="Basic and acidic residues" evidence="1">
    <location>
        <begin position="335"/>
        <end position="345"/>
    </location>
</feature>
<comment type="caution">
    <text evidence="2">The sequence shown here is derived from an EMBL/GenBank/DDBJ whole genome shotgun (WGS) entry which is preliminary data.</text>
</comment>
<dbReference type="AlphaFoldDB" id="A0A1F6MR10"/>
<organism evidence="2 3">
    <name type="scientific">Candidatus Magasanikbacteria bacterium RIFCSPHIGHO2_02_FULL_51_14</name>
    <dbReference type="NCBI Taxonomy" id="1798683"/>
    <lineage>
        <taxon>Bacteria</taxon>
        <taxon>Candidatus Magasanikiibacteriota</taxon>
    </lineage>
</organism>
<accession>A0A1F6MR10</accession>
<name>A0A1F6MR10_9BACT</name>
<protein>
    <submittedName>
        <fullName evidence="2">Uncharacterized protein</fullName>
    </submittedName>
</protein>
<dbReference type="EMBL" id="MFQE01000002">
    <property type="protein sequence ID" value="OGH74082.1"/>
    <property type="molecule type" value="Genomic_DNA"/>
</dbReference>